<organism evidence="2 3">
    <name type="scientific">Hydrogenimonas thermophila</name>
    <dbReference type="NCBI Taxonomy" id="223786"/>
    <lineage>
        <taxon>Bacteria</taxon>
        <taxon>Pseudomonadati</taxon>
        <taxon>Campylobacterota</taxon>
        <taxon>Epsilonproteobacteria</taxon>
        <taxon>Campylobacterales</taxon>
        <taxon>Hydrogenimonadaceae</taxon>
        <taxon>Hydrogenimonas</taxon>
    </lineage>
</organism>
<keyword evidence="3" id="KW-1185">Reference proteome</keyword>
<dbReference type="AlphaFoldDB" id="A0A1I5LH76"/>
<reference evidence="2 3" key="1">
    <citation type="submission" date="2016-10" db="EMBL/GenBank/DDBJ databases">
        <authorList>
            <person name="de Groot N.N."/>
        </authorList>
    </citation>
    <scope>NUCLEOTIDE SEQUENCE [LARGE SCALE GENOMIC DNA]</scope>
    <source>
        <strain evidence="2 3">EP1-55-1</strain>
    </source>
</reference>
<evidence type="ECO:0000313" key="2">
    <source>
        <dbReference type="EMBL" id="SFO96545.1"/>
    </source>
</evidence>
<dbReference type="OrthoDB" id="6118580at2"/>
<keyword evidence="1" id="KW-0175">Coiled coil</keyword>
<name>A0A1I5LH76_9BACT</name>
<gene>
    <name evidence="2" type="ORF">SAMN05216234_10326</name>
</gene>
<evidence type="ECO:0000313" key="3">
    <source>
        <dbReference type="Proteomes" id="UP000199227"/>
    </source>
</evidence>
<proteinExistence type="predicted"/>
<protein>
    <submittedName>
        <fullName evidence="2">Uncharacterized protein</fullName>
    </submittedName>
</protein>
<accession>A0A1I5LH76</accession>
<evidence type="ECO:0000256" key="1">
    <source>
        <dbReference type="SAM" id="Coils"/>
    </source>
</evidence>
<dbReference type="RefSeq" id="WP_092910376.1">
    <property type="nucleotide sequence ID" value="NZ_FOXB01000003.1"/>
</dbReference>
<dbReference type="PROSITE" id="PS51257">
    <property type="entry name" value="PROKAR_LIPOPROTEIN"/>
    <property type="match status" value="1"/>
</dbReference>
<dbReference type="EMBL" id="FOXB01000003">
    <property type="protein sequence ID" value="SFO96545.1"/>
    <property type="molecule type" value="Genomic_DNA"/>
</dbReference>
<feature type="coiled-coil region" evidence="1">
    <location>
        <begin position="38"/>
        <end position="71"/>
    </location>
</feature>
<dbReference type="Proteomes" id="UP000199227">
    <property type="component" value="Unassembled WGS sequence"/>
</dbReference>
<dbReference type="STRING" id="223786.SAMN05216234_10326"/>
<sequence length="205" mass="24172">MKSIIYSIVILLFVTGCSSKYPMGVDEDTWKKLPPKTKAELLQKEADQRARQRELEEKLRHQERMKELEIAAKREARLNRILKLAKYGDIVRVNISGGCIHIFKNCEPYRPISLLLVRGETKHTKLIMNYSSLELWVRYDHQGITIDDDQDLDDFDAAVYLPEHWERGRYYRLNLKEPYQKNPVIQNAKVYIRYLPTARTTSNCK</sequence>